<feature type="region of interest" description="Disordered" evidence="1">
    <location>
        <begin position="38"/>
        <end position="128"/>
    </location>
</feature>
<protein>
    <submittedName>
        <fullName evidence="2">Uncharacterized protein</fullName>
    </submittedName>
</protein>
<dbReference type="Proteomes" id="UP000184330">
    <property type="component" value="Unassembled WGS sequence"/>
</dbReference>
<dbReference type="AlphaFoldDB" id="A0A1L7WD54"/>
<evidence type="ECO:0000256" key="1">
    <source>
        <dbReference type="SAM" id="MobiDB-lite"/>
    </source>
</evidence>
<name>A0A1L7WD54_9HELO</name>
<proteinExistence type="predicted"/>
<dbReference type="EMBL" id="FJOG01000001">
    <property type="protein sequence ID" value="CZR50711.1"/>
    <property type="molecule type" value="Genomic_DNA"/>
</dbReference>
<feature type="compositionally biased region" description="Low complexity" evidence="1">
    <location>
        <begin position="88"/>
        <end position="128"/>
    </location>
</feature>
<evidence type="ECO:0000313" key="2">
    <source>
        <dbReference type="EMBL" id="CZR50711.1"/>
    </source>
</evidence>
<gene>
    <name evidence="2" type="ORF">PAC_00585</name>
</gene>
<sequence>MLERTNSNLVEAGLRPTRTSSIRNGLCLNTRDFECDSIDSSSTDHHSSTDHYSDPNRKDDYSIYQENPPPYAMSSPPILLEDMPLSSAPQWAADQPAATQPAANQPALGASAPAQSAPAQSAPDQHPATKGCWPFHNWYCGSRGNKDKSEPLLPRNSIT</sequence>
<accession>A0A1L7WD54</accession>
<keyword evidence="3" id="KW-1185">Reference proteome</keyword>
<reference evidence="2 3" key="1">
    <citation type="submission" date="2016-03" db="EMBL/GenBank/DDBJ databases">
        <authorList>
            <person name="Ploux O."/>
        </authorList>
    </citation>
    <scope>NUCLEOTIDE SEQUENCE [LARGE SCALE GENOMIC DNA]</scope>
    <source>
        <strain evidence="2 3">UAMH 11012</strain>
    </source>
</reference>
<organism evidence="2 3">
    <name type="scientific">Phialocephala subalpina</name>
    <dbReference type="NCBI Taxonomy" id="576137"/>
    <lineage>
        <taxon>Eukaryota</taxon>
        <taxon>Fungi</taxon>
        <taxon>Dikarya</taxon>
        <taxon>Ascomycota</taxon>
        <taxon>Pezizomycotina</taxon>
        <taxon>Leotiomycetes</taxon>
        <taxon>Helotiales</taxon>
        <taxon>Mollisiaceae</taxon>
        <taxon>Phialocephala</taxon>
        <taxon>Phialocephala fortinii species complex</taxon>
    </lineage>
</organism>
<feature type="compositionally biased region" description="Basic and acidic residues" evidence="1">
    <location>
        <begin position="42"/>
        <end position="61"/>
    </location>
</feature>
<evidence type="ECO:0000313" key="3">
    <source>
        <dbReference type="Proteomes" id="UP000184330"/>
    </source>
</evidence>